<evidence type="ECO:0000313" key="2">
    <source>
        <dbReference type="EMBL" id="KAG8043657.1"/>
    </source>
</evidence>
<reference evidence="2" key="1">
    <citation type="journal article" date="2021" name="bioRxiv">
        <title>Whole Genome Assembly and Annotation of Northern Wild Rice, Zizania palustris L., Supports a Whole Genome Duplication in the Zizania Genus.</title>
        <authorList>
            <person name="Haas M."/>
            <person name="Kono T."/>
            <person name="Macchietto M."/>
            <person name="Millas R."/>
            <person name="McGilp L."/>
            <person name="Shao M."/>
            <person name="Duquette J."/>
            <person name="Hirsch C.N."/>
            <person name="Kimball J."/>
        </authorList>
    </citation>
    <scope>NUCLEOTIDE SEQUENCE</scope>
    <source>
        <tissue evidence="2">Fresh leaf tissue</tissue>
    </source>
</reference>
<name>A0A8J5RBY3_ZIZPA</name>
<gene>
    <name evidence="2" type="ORF">GUJ93_ZPchr0458g22275</name>
</gene>
<dbReference type="AlphaFoldDB" id="A0A8J5RBY3"/>
<organism evidence="2 3">
    <name type="scientific">Zizania palustris</name>
    <name type="common">Northern wild rice</name>
    <dbReference type="NCBI Taxonomy" id="103762"/>
    <lineage>
        <taxon>Eukaryota</taxon>
        <taxon>Viridiplantae</taxon>
        <taxon>Streptophyta</taxon>
        <taxon>Embryophyta</taxon>
        <taxon>Tracheophyta</taxon>
        <taxon>Spermatophyta</taxon>
        <taxon>Magnoliopsida</taxon>
        <taxon>Liliopsida</taxon>
        <taxon>Poales</taxon>
        <taxon>Poaceae</taxon>
        <taxon>BOP clade</taxon>
        <taxon>Oryzoideae</taxon>
        <taxon>Oryzeae</taxon>
        <taxon>Zizaniinae</taxon>
        <taxon>Zizania</taxon>
    </lineage>
</organism>
<dbReference type="EMBL" id="JAAALK010000953">
    <property type="protein sequence ID" value="KAG8043657.1"/>
    <property type="molecule type" value="Genomic_DNA"/>
</dbReference>
<evidence type="ECO:0000256" key="1">
    <source>
        <dbReference type="SAM" id="MobiDB-lite"/>
    </source>
</evidence>
<sequence>MARRSVMRLSSAQGYGCRGDDMSSIGTKCWKQSEASNNGNPGIVTESDQDMHKGIRLDRQLHEAINHKEMGGSMAGQSFHTATWTNKHCTSDGHCAGKAKMTLAHAEAKQQTQQHQSPERSNDATPPPKNRDEAEEANRGGAKEEQEAAAATPRVTRPPHQEETTTSTYPDIFDISGMMDYSPATRKPPIHN</sequence>
<evidence type="ECO:0000313" key="3">
    <source>
        <dbReference type="Proteomes" id="UP000729402"/>
    </source>
</evidence>
<feature type="region of interest" description="Disordered" evidence="1">
    <location>
        <begin position="103"/>
        <end position="192"/>
    </location>
</feature>
<feature type="compositionally biased region" description="Basic and acidic residues" evidence="1">
    <location>
        <begin position="129"/>
        <end position="146"/>
    </location>
</feature>
<accession>A0A8J5RBY3</accession>
<comment type="caution">
    <text evidence="2">The sequence shown here is derived from an EMBL/GenBank/DDBJ whole genome shotgun (WGS) entry which is preliminary data.</text>
</comment>
<dbReference type="OrthoDB" id="678894at2759"/>
<reference evidence="2" key="2">
    <citation type="submission" date="2021-02" db="EMBL/GenBank/DDBJ databases">
        <authorList>
            <person name="Kimball J.A."/>
            <person name="Haas M.W."/>
            <person name="Macchietto M."/>
            <person name="Kono T."/>
            <person name="Duquette J."/>
            <person name="Shao M."/>
        </authorList>
    </citation>
    <scope>NUCLEOTIDE SEQUENCE</scope>
    <source>
        <tissue evidence="2">Fresh leaf tissue</tissue>
    </source>
</reference>
<protein>
    <submittedName>
        <fullName evidence="2">Uncharacterized protein</fullName>
    </submittedName>
</protein>
<keyword evidence="3" id="KW-1185">Reference proteome</keyword>
<proteinExistence type="predicted"/>
<dbReference type="Proteomes" id="UP000729402">
    <property type="component" value="Unassembled WGS sequence"/>
</dbReference>